<dbReference type="RefSeq" id="WP_133880381.1">
    <property type="nucleotide sequence ID" value="NZ_MWIN01000012.1"/>
</dbReference>
<comment type="caution">
    <text evidence="2">The sequence shown here is derived from an EMBL/GenBank/DDBJ whole genome shotgun (WGS) entry which is preliminary data.</text>
</comment>
<protein>
    <submittedName>
        <fullName evidence="2">SnoaL-like protein</fullName>
    </submittedName>
</protein>
<accession>A0A4S3K4G9</accession>
<dbReference type="InterPro" id="IPR032710">
    <property type="entry name" value="NTF2-like_dom_sf"/>
</dbReference>
<reference evidence="2 3" key="1">
    <citation type="submission" date="2019-03" db="EMBL/GenBank/DDBJ databases">
        <title>Genomic Encyclopedia of Type Strains, Phase IV (KMG-IV): sequencing the most valuable type-strain genomes for metagenomic binning, comparative biology and taxonomic classification.</title>
        <authorList>
            <person name="Goeker M."/>
        </authorList>
    </citation>
    <scope>NUCLEOTIDE SEQUENCE [LARGE SCALE GENOMIC DNA]</scope>
    <source>
        <strain evidence="2 3">DSM 26377</strain>
    </source>
</reference>
<dbReference type="InterPro" id="IPR037401">
    <property type="entry name" value="SnoaL-like"/>
</dbReference>
<dbReference type="EMBL" id="SOBT01000008">
    <property type="protein sequence ID" value="TDU31823.1"/>
    <property type="molecule type" value="Genomic_DNA"/>
</dbReference>
<name>A0A4S3K4G9_9GAMM</name>
<evidence type="ECO:0000313" key="2">
    <source>
        <dbReference type="EMBL" id="TDU31823.1"/>
    </source>
</evidence>
<dbReference type="SUPFAM" id="SSF54427">
    <property type="entry name" value="NTF2-like"/>
    <property type="match status" value="1"/>
</dbReference>
<organism evidence="2 3">
    <name type="scientific">Panacagrimonas perspica</name>
    <dbReference type="NCBI Taxonomy" id="381431"/>
    <lineage>
        <taxon>Bacteria</taxon>
        <taxon>Pseudomonadati</taxon>
        <taxon>Pseudomonadota</taxon>
        <taxon>Gammaproteobacteria</taxon>
        <taxon>Nevskiales</taxon>
        <taxon>Nevskiaceae</taxon>
        <taxon>Panacagrimonas</taxon>
    </lineage>
</organism>
<evidence type="ECO:0000313" key="3">
    <source>
        <dbReference type="Proteomes" id="UP000295341"/>
    </source>
</evidence>
<gene>
    <name evidence="2" type="ORF">DFR24_1205</name>
</gene>
<dbReference type="OrthoDB" id="3529367at2"/>
<dbReference type="Gene3D" id="3.10.450.50">
    <property type="match status" value="1"/>
</dbReference>
<proteinExistence type="predicted"/>
<dbReference type="Pfam" id="PF12680">
    <property type="entry name" value="SnoaL_2"/>
    <property type="match status" value="1"/>
</dbReference>
<sequence length="125" mass="13735">MKDLVALSNRIVAAYNAKDFDTLKSLVHPDLDFSHVNRGFSYSKRDDLIAVLQMFAGELMPDRQMGKLERSVVDGDVIVRVASWGGTARADIPGFGSAGDRIGITICSILRFDDAGLLVEWKDFG</sequence>
<dbReference type="AlphaFoldDB" id="A0A4S3K4G9"/>
<keyword evidence="3" id="KW-1185">Reference proteome</keyword>
<evidence type="ECO:0000259" key="1">
    <source>
        <dbReference type="Pfam" id="PF12680"/>
    </source>
</evidence>
<feature type="domain" description="SnoaL-like" evidence="1">
    <location>
        <begin position="10"/>
        <end position="121"/>
    </location>
</feature>
<dbReference type="Proteomes" id="UP000295341">
    <property type="component" value="Unassembled WGS sequence"/>
</dbReference>